<accession>A0A3S5A075</accession>
<name>A0A3S5A075_BARVI</name>
<dbReference type="EMBL" id="LR134529">
    <property type="protein sequence ID" value="VEJ45381.1"/>
    <property type="molecule type" value="Genomic_DNA"/>
</dbReference>
<dbReference type="OrthoDB" id="7923588at2"/>
<reference evidence="2 3" key="1">
    <citation type="submission" date="2018-12" db="EMBL/GenBank/DDBJ databases">
        <authorList>
            <consortium name="Pathogen Informatics"/>
        </authorList>
    </citation>
    <scope>NUCLEOTIDE SEQUENCE [LARGE SCALE GENOMIC DNA]</scope>
    <source>
        <strain evidence="2 3">NCTC12905</strain>
    </source>
</reference>
<keyword evidence="1" id="KW-0175">Coiled coil</keyword>
<sequence length="293" mass="34672">MIFSSHKFLTITFLLLISICGFKNAHAEFSLTELSLSGLTFNEKYKRIKERLQVVKKRIKFIKNTFADWTLSQIRVPKTEYHKLIQEQRDLISESDNLNSKLRALVEEQKDLISRAHRARAYEAGEYEKKLVKAQEHLRSQGLYALGLDKEGYLEEEEINEILKIYPQFIFMCKIHENMLYTDVGPLLRKDFGWKKENFSWVNDAIKFIDQEFIEGMKEVMVLDGSKHENFSDFEKDVMNSMRDEIIRNPSDVEKIPSMCKAVKKLHDIMLPNRRKNIINRIGSHIEEWLHQR</sequence>
<dbReference type="AlphaFoldDB" id="A0A3S5A075"/>
<evidence type="ECO:0000313" key="3">
    <source>
        <dbReference type="Proteomes" id="UP000274201"/>
    </source>
</evidence>
<evidence type="ECO:0000256" key="1">
    <source>
        <dbReference type="SAM" id="Coils"/>
    </source>
</evidence>
<gene>
    <name evidence="2" type="ORF">NCTC12905_01031</name>
</gene>
<dbReference type="Proteomes" id="UP000274201">
    <property type="component" value="Chromosome"/>
</dbReference>
<protein>
    <submittedName>
        <fullName evidence="2">Uncharacterized protein</fullName>
    </submittedName>
</protein>
<proteinExistence type="predicted"/>
<evidence type="ECO:0000313" key="2">
    <source>
        <dbReference type="EMBL" id="VEJ45381.1"/>
    </source>
</evidence>
<organism evidence="2 3">
    <name type="scientific">Bartonella vinsonii</name>
    <name type="common">Rochalimaea vinsonii</name>
    <dbReference type="NCBI Taxonomy" id="33047"/>
    <lineage>
        <taxon>Bacteria</taxon>
        <taxon>Pseudomonadati</taxon>
        <taxon>Pseudomonadota</taxon>
        <taxon>Alphaproteobacteria</taxon>
        <taxon>Hyphomicrobiales</taxon>
        <taxon>Bartonellaceae</taxon>
        <taxon>Bartonella</taxon>
    </lineage>
</organism>
<feature type="coiled-coil region" evidence="1">
    <location>
        <begin position="45"/>
        <end position="108"/>
    </location>
</feature>
<dbReference type="RefSeq" id="WP_126603386.1">
    <property type="nucleotide sequence ID" value="NZ_LR134529.1"/>
</dbReference>